<evidence type="ECO:0000313" key="2">
    <source>
        <dbReference type="EMBL" id="PID57192.1"/>
    </source>
</evidence>
<name>A0A2G6E5Q5_9BACT</name>
<proteinExistence type="predicted"/>
<dbReference type="Proteomes" id="UP000229740">
    <property type="component" value="Unassembled WGS sequence"/>
</dbReference>
<evidence type="ECO:0000313" key="3">
    <source>
        <dbReference type="Proteomes" id="UP000229740"/>
    </source>
</evidence>
<keyword evidence="1" id="KW-0812">Transmembrane</keyword>
<sequence length="186" mass="18853">MSIVLAIILGVVFGFVLQKAGAADPQVLITMLRLKEFHLMKAILLAIGLSSSGLFVLLAAGLIDPSHISVKSSYVGVIIGGAVLGLGWVISGFCPGTGVVALGAGRKDALSFLLGGLLGALAFTVSYGTLKASLLFATLGGKSTLAVTGNDKFQALLPGLPGIVVAGVIAAIFLTLAWKLPEKSHA</sequence>
<keyword evidence="1" id="KW-1133">Transmembrane helix</keyword>
<accession>A0A2G6E5Q5</accession>
<gene>
    <name evidence="2" type="ORF">CSB45_08160</name>
</gene>
<keyword evidence="1" id="KW-0472">Membrane</keyword>
<dbReference type="InterPro" id="IPR007272">
    <property type="entry name" value="Sulf_transp_TsuA/YedE"/>
</dbReference>
<feature type="transmembrane region" description="Helical" evidence="1">
    <location>
        <begin position="155"/>
        <end position="178"/>
    </location>
</feature>
<feature type="transmembrane region" description="Helical" evidence="1">
    <location>
        <begin position="110"/>
        <end position="134"/>
    </location>
</feature>
<dbReference type="EMBL" id="PDPS01000028">
    <property type="protein sequence ID" value="PID57192.1"/>
    <property type="molecule type" value="Genomic_DNA"/>
</dbReference>
<organism evidence="2 3">
    <name type="scientific">candidate division KSB3 bacterium</name>
    <dbReference type="NCBI Taxonomy" id="2044937"/>
    <lineage>
        <taxon>Bacteria</taxon>
        <taxon>candidate division KSB3</taxon>
    </lineage>
</organism>
<protein>
    <submittedName>
        <fullName evidence="2">Uncharacterized protein</fullName>
    </submittedName>
</protein>
<dbReference type="Pfam" id="PF04143">
    <property type="entry name" value="Sulf_transp"/>
    <property type="match status" value="1"/>
</dbReference>
<feature type="transmembrane region" description="Helical" evidence="1">
    <location>
        <begin position="38"/>
        <end position="63"/>
    </location>
</feature>
<dbReference type="AlphaFoldDB" id="A0A2G6E5Q5"/>
<comment type="caution">
    <text evidence="2">The sequence shown here is derived from an EMBL/GenBank/DDBJ whole genome shotgun (WGS) entry which is preliminary data.</text>
</comment>
<feature type="transmembrane region" description="Helical" evidence="1">
    <location>
        <begin position="75"/>
        <end position="104"/>
    </location>
</feature>
<evidence type="ECO:0000256" key="1">
    <source>
        <dbReference type="SAM" id="Phobius"/>
    </source>
</evidence>
<reference evidence="2 3" key="1">
    <citation type="submission" date="2017-10" db="EMBL/GenBank/DDBJ databases">
        <title>Novel microbial diversity and functional potential in the marine mammal oral microbiome.</title>
        <authorList>
            <person name="Dudek N.K."/>
            <person name="Sun C.L."/>
            <person name="Burstein D."/>
            <person name="Kantor R.S."/>
            <person name="Aliaga Goltsman D.S."/>
            <person name="Bik E.M."/>
            <person name="Thomas B.C."/>
            <person name="Banfield J.F."/>
            <person name="Relman D.A."/>
        </authorList>
    </citation>
    <scope>NUCLEOTIDE SEQUENCE [LARGE SCALE GENOMIC DNA]</scope>
    <source>
        <strain evidence="2">DOLZORAL124_49_17</strain>
    </source>
</reference>